<dbReference type="InterPro" id="IPR000577">
    <property type="entry name" value="Carb_kinase_FGGY"/>
</dbReference>
<name>A0A662DAK4_UNCAE</name>
<dbReference type="Proteomes" id="UP000280417">
    <property type="component" value="Unassembled WGS sequence"/>
</dbReference>
<reference evidence="7 8" key="1">
    <citation type="submission" date="2018-06" db="EMBL/GenBank/DDBJ databases">
        <title>Extensive metabolic versatility and redundancy in microbially diverse, dynamic hydrothermal sediments.</title>
        <authorList>
            <person name="Dombrowski N."/>
            <person name="Teske A."/>
            <person name="Baker B.J."/>
        </authorList>
    </citation>
    <scope>NUCLEOTIDE SEQUENCE [LARGE SCALE GENOMIC DNA]</scope>
    <source>
        <strain evidence="7">B3_G15</strain>
    </source>
</reference>
<dbReference type="Pfam" id="PF02782">
    <property type="entry name" value="FGGY_C"/>
    <property type="match status" value="1"/>
</dbReference>
<evidence type="ECO:0000313" key="7">
    <source>
        <dbReference type="EMBL" id="RLE12495.1"/>
    </source>
</evidence>
<evidence type="ECO:0000259" key="6">
    <source>
        <dbReference type="Pfam" id="PF02782"/>
    </source>
</evidence>
<dbReference type="PROSITE" id="PS00445">
    <property type="entry name" value="FGGY_KINASES_2"/>
    <property type="match status" value="1"/>
</dbReference>
<evidence type="ECO:0000313" key="8">
    <source>
        <dbReference type="Proteomes" id="UP000280417"/>
    </source>
</evidence>
<dbReference type="InterPro" id="IPR043129">
    <property type="entry name" value="ATPase_NBD"/>
</dbReference>
<feature type="domain" description="Carbohydrate kinase FGGY N-terminal" evidence="5">
    <location>
        <begin position="4"/>
        <end position="251"/>
    </location>
</feature>
<protein>
    <submittedName>
        <fullName evidence="7">Xylulokinase</fullName>
    </submittedName>
</protein>
<evidence type="ECO:0000259" key="5">
    <source>
        <dbReference type="Pfam" id="PF00370"/>
    </source>
</evidence>
<dbReference type="Gene3D" id="3.30.420.40">
    <property type="match status" value="2"/>
</dbReference>
<keyword evidence="2 4" id="KW-0808">Transferase</keyword>
<dbReference type="PIRSF" id="PIRSF000538">
    <property type="entry name" value="GlpK"/>
    <property type="match status" value="1"/>
</dbReference>
<organism evidence="7 8">
    <name type="scientific">Aerophobetes bacterium</name>
    <dbReference type="NCBI Taxonomy" id="2030807"/>
    <lineage>
        <taxon>Bacteria</taxon>
        <taxon>Candidatus Aerophobota</taxon>
    </lineage>
</organism>
<dbReference type="PANTHER" id="PTHR43095:SF5">
    <property type="entry name" value="XYLULOSE KINASE"/>
    <property type="match status" value="1"/>
</dbReference>
<evidence type="ECO:0000256" key="3">
    <source>
        <dbReference type="ARBA" id="ARBA00022777"/>
    </source>
</evidence>
<gene>
    <name evidence="7" type="ORF">DRJ04_06105</name>
</gene>
<proteinExistence type="inferred from homology"/>
<dbReference type="GO" id="GO:0016301">
    <property type="term" value="F:kinase activity"/>
    <property type="evidence" value="ECO:0007669"/>
    <property type="project" value="UniProtKB-KW"/>
</dbReference>
<feature type="domain" description="Carbohydrate kinase FGGY C-terminal" evidence="6">
    <location>
        <begin position="261"/>
        <end position="457"/>
    </location>
</feature>
<dbReference type="GO" id="GO:0005975">
    <property type="term" value="P:carbohydrate metabolic process"/>
    <property type="evidence" value="ECO:0007669"/>
    <property type="project" value="InterPro"/>
</dbReference>
<evidence type="ECO:0000256" key="4">
    <source>
        <dbReference type="RuleBase" id="RU003733"/>
    </source>
</evidence>
<dbReference type="CDD" id="cd07805">
    <property type="entry name" value="ASKHA_NBD_FGGY_CvXK-like"/>
    <property type="match status" value="1"/>
</dbReference>
<accession>A0A662DAK4</accession>
<dbReference type="InterPro" id="IPR018483">
    <property type="entry name" value="Carb_kinase_FGGY_CS"/>
</dbReference>
<dbReference type="Pfam" id="PF00370">
    <property type="entry name" value="FGGY_N"/>
    <property type="match status" value="1"/>
</dbReference>
<dbReference type="InterPro" id="IPR018485">
    <property type="entry name" value="FGGY_C"/>
</dbReference>
<evidence type="ECO:0000256" key="1">
    <source>
        <dbReference type="ARBA" id="ARBA00009156"/>
    </source>
</evidence>
<dbReference type="InterPro" id="IPR050406">
    <property type="entry name" value="FGGY_Carb_Kinase"/>
</dbReference>
<dbReference type="PANTHER" id="PTHR43095">
    <property type="entry name" value="SUGAR KINASE"/>
    <property type="match status" value="1"/>
</dbReference>
<sequence length="510" mass="56215">MKKYILVHDIGTTGNKTGIFNEEGKLLASSYHPYQTYYPQPLYVEQSPHEWWKAVCLSTKKVLAKAGVSPSDIACISLSGQMMGAVPVDRDGNLLRDRVWIWADARAKKQAQMILKKLGGMERFYQITALGHIPECNAVFKMVWMKEKEPDLYRKTYKFLQAKDYIVSKLTGVFGTDFSDASNTGLFDIKKRDYSDEILYAAGISREKLPDIHDSIDIAGNITRQAAQETGLKSGIPVAVGGGDVPCAAAGAGVLKEKTCYIYIGSAAWMGIFSPEPLFDFKSMLCSFAHVVPGAYTPHYTAYSGGICYQWFKNICCGIESEAAKKSGVDVYDILNLKAQSIPPGSDGLLFLPYMRSGGAPYHNPNDRGAFIGLSLPHKKEHLIRAIMEGVALNQRIILELFQRQGVKIQQVRVIGGGSKGKIWPQIIADVLNLEVSLISLTQEANSLGAAIIGGVAIGMFKDFSVADKMIEVASRQKSRPQAHQKYEKIYPIFKQAYKSLVPVFDQLAG</sequence>
<dbReference type="InterPro" id="IPR018484">
    <property type="entry name" value="FGGY_N"/>
</dbReference>
<dbReference type="EMBL" id="QMQA01000160">
    <property type="protein sequence ID" value="RLE12495.1"/>
    <property type="molecule type" value="Genomic_DNA"/>
</dbReference>
<comment type="similarity">
    <text evidence="1 4">Belongs to the FGGY kinase family.</text>
</comment>
<dbReference type="GO" id="GO:0016773">
    <property type="term" value="F:phosphotransferase activity, alcohol group as acceptor"/>
    <property type="evidence" value="ECO:0007669"/>
    <property type="project" value="InterPro"/>
</dbReference>
<keyword evidence="3 4" id="KW-0418">Kinase</keyword>
<dbReference type="SUPFAM" id="SSF53067">
    <property type="entry name" value="Actin-like ATPase domain"/>
    <property type="match status" value="2"/>
</dbReference>
<dbReference type="AlphaFoldDB" id="A0A662DAK4"/>
<evidence type="ECO:0000256" key="2">
    <source>
        <dbReference type="ARBA" id="ARBA00022679"/>
    </source>
</evidence>
<comment type="caution">
    <text evidence="7">The sequence shown here is derived from an EMBL/GenBank/DDBJ whole genome shotgun (WGS) entry which is preliminary data.</text>
</comment>